<comment type="catalytic activity">
    <reaction evidence="18">
        <text>alpha-N-glycoloylneuraminosyl-(2-&gt;3)-beta-D-galactosyl-(1-&gt;4)-N-acetyl-beta-D-glucosaminyl-(1-&gt;3)-beta-D-galactosyl-(1-&gt;4)-N-acetyl-beta-D-glucosaminyl-(1-&gt;3)-beta-D-galactosyl-(1-&gt;4)-beta-D-glucosyl-(1&lt;-&gt;1')-ceramide + GDP-beta-L-fucose = alpha-N-glycoloylneuraminosyl-(2-&gt;3)-beta-D-galactosyl-(1-&gt;4)-N-acetyl-beta-D-glucosaminyl-(1-&gt;3)-beta-D-galactosyl-(1-&gt;4)-[alpha-L-fucosyl-(1-&gt;3)]-N-acetyl-beta-D-glucosaminyl-(1-&gt;3)-beta-D-galactosyl-(1-&gt;4)-beta-D-glucosyl-(1&lt;-&gt;1')-ceramide + GDP + H(+)</text>
        <dbReference type="Rhea" id="RHEA:48388"/>
        <dbReference type="ChEBI" id="CHEBI:15378"/>
        <dbReference type="ChEBI" id="CHEBI:57273"/>
        <dbReference type="ChEBI" id="CHEBI:58189"/>
        <dbReference type="ChEBI" id="CHEBI:90383"/>
        <dbReference type="ChEBI" id="CHEBI:90384"/>
    </reaction>
    <physiologicalReaction direction="left-to-right" evidence="18">
        <dbReference type="Rhea" id="RHEA:48389"/>
    </physiologicalReaction>
</comment>
<keyword evidence="12" id="KW-0472">Membrane</keyword>
<evidence type="ECO:0000256" key="6">
    <source>
        <dbReference type="ARBA" id="ARBA00022679"/>
    </source>
</evidence>
<evidence type="ECO:0000256" key="16">
    <source>
        <dbReference type="ARBA" id="ARBA00036053"/>
    </source>
</evidence>
<keyword evidence="5 24" id="KW-0328">Glycosyltransferase</keyword>
<comment type="subunit">
    <text evidence="4">Homodimer.</text>
</comment>
<evidence type="ECO:0000256" key="1">
    <source>
        <dbReference type="ARBA" id="ARBA00004922"/>
    </source>
</evidence>
<keyword evidence="8" id="KW-0735">Signal-anchor</keyword>
<dbReference type="AlphaFoldDB" id="A0A3Q4BWL3"/>
<feature type="domain" description="Fucosyltransferase C-terminal" evidence="26">
    <location>
        <begin position="177"/>
        <end position="357"/>
    </location>
</feature>
<comment type="pathway">
    <text evidence="2">Glycolipid biosynthesis.</text>
</comment>
<evidence type="ECO:0000259" key="26">
    <source>
        <dbReference type="Pfam" id="PF00852"/>
    </source>
</evidence>
<evidence type="ECO:0000256" key="24">
    <source>
        <dbReference type="RuleBase" id="RU003832"/>
    </source>
</evidence>
<evidence type="ECO:0000256" key="19">
    <source>
        <dbReference type="ARBA" id="ARBA00036481"/>
    </source>
</evidence>
<feature type="signal peptide" evidence="25">
    <location>
        <begin position="1"/>
        <end position="18"/>
    </location>
</feature>
<keyword evidence="29" id="KW-1185">Reference proteome</keyword>
<evidence type="ECO:0000256" key="18">
    <source>
        <dbReference type="ARBA" id="ARBA00036295"/>
    </source>
</evidence>
<comment type="similarity">
    <text evidence="3 24">Belongs to the glycosyltransferase 10 family.</text>
</comment>
<evidence type="ECO:0000256" key="5">
    <source>
        <dbReference type="ARBA" id="ARBA00022676"/>
    </source>
</evidence>
<dbReference type="InterPro" id="IPR038577">
    <property type="entry name" value="GT10-like_C_sf"/>
</dbReference>
<evidence type="ECO:0000256" key="23">
    <source>
        <dbReference type="ARBA" id="ARBA00043838"/>
    </source>
</evidence>
<dbReference type="GO" id="GO:0006629">
    <property type="term" value="P:lipid metabolic process"/>
    <property type="evidence" value="ECO:0007669"/>
    <property type="project" value="UniProtKB-KW"/>
</dbReference>
<comment type="catalytic activity">
    <reaction evidence="23">
        <text>an alpha-L-Fuc-(1-&gt;2)-beta-D-Gal-(1-&gt;4)-beta-D-GlcNAc derivative + GDP-beta-L-fucose = an alpha-L-Fuc-(1-&gt;2)-beta-D-Gal-(1-&gt;4)-[alpha-L-Fuc-(1-&gt;3)]-beta-D-GlcNAc derivative + GDP + H(+)</text>
        <dbReference type="Rhea" id="RHEA:77191"/>
        <dbReference type="ChEBI" id="CHEBI:15378"/>
        <dbReference type="ChEBI" id="CHEBI:57273"/>
        <dbReference type="ChEBI" id="CHEBI:58189"/>
        <dbReference type="ChEBI" id="CHEBI:133510"/>
        <dbReference type="ChEBI" id="CHEBI:195560"/>
    </reaction>
    <physiologicalReaction direction="left-to-right" evidence="23">
        <dbReference type="Rhea" id="RHEA:77192"/>
    </physiologicalReaction>
</comment>
<evidence type="ECO:0000256" key="25">
    <source>
        <dbReference type="SAM" id="SignalP"/>
    </source>
</evidence>
<comment type="subcellular location">
    <subcellularLocation>
        <location evidence="24">Golgi apparatus</location>
        <location evidence="24">Golgi stack membrane</location>
        <topology evidence="24">Single-pass type II membrane protein</topology>
    </subcellularLocation>
    <subcellularLocation>
        <location evidence="21">Golgi apparatus</location>
        <location evidence="21">trans-Golgi network membrane</location>
        <topology evidence="21">Single-pass type II membrane protein</topology>
    </subcellularLocation>
</comment>
<dbReference type="InterPro" id="IPR055270">
    <property type="entry name" value="Glyco_tran_10_C"/>
</dbReference>
<dbReference type="SUPFAM" id="SSF53756">
    <property type="entry name" value="UDP-Glycosyltransferase/glycogen phosphorylase"/>
    <property type="match status" value="1"/>
</dbReference>
<evidence type="ECO:0000256" key="14">
    <source>
        <dbReference type="ARBA" id="ARBA00023180"/>
    </source>
</evidence>
<dbReference type="InterPro" id="IPR001503">
    <property type="entry name" value="Glyco_trans_10"/>
</dbReference>
<dbReference type="Gene3D" id="3.40.50.11660">
    <property type="entry name" value="Glycosyl transferase family 10, C-terminal domain"/>
    <property type="match status" value="1"/>
</dbReference>
<dbReference type="Proteomes" id="UP000261620">
    <property type="component" value="Unplaced"/>
</dbReference>
<protein>
    <recommendedName>
        <fullName evidence="24">Fucosyltransferase</fullName>
        <ecNumber evidence="24">2.4.1.-</ecNumber>
    </recommendedName>
</protein>
<comment type="catalytic activity">
    <reaction evidence="15">
        <text>a beta-D-galactosyl-(1-&gt;4)-N-acetyl-beta-D-glucosaminyl derivative + GDP-beta-L-fucose = a beta-D-galactosyl-(1-&gt;4)-[alpha-L-fucosyl-(1-&gt;3)]-N-acetyl-beta-D-glucosaminyl derivative + GDP + H(+)</text>
        <dbReference type="Rhea" id="RHEA:14257"/>
        <dbReference type="ChEBI" id="CHEBI:15378"/>
        <dbReference type="ChEBI" id="CHEBI:57273"/>
        <dbReference type="ChEBI" id="CHEBI:58189"/>
        <dbReference type="ChEBI" id="CHEBI:133507"/>
        <dbReference type="ChEBI" id="CHEBI:137941"/>
        <dbReference type="EC" id="2.4.1.152"/>
    </reaction>
    <physiologicalReaction direction="left-to-right" evidence="15">
        <dbReference type="Rhea" id="RHEA:14258"/>
    </physiologicalReaction>
</comment>
<evidence type="ECO:0000256" key="4">
    <source>
        <dbReference type="ARBA" id="ARBA00011738"/>
    </source>
</evidence>
<dbReference type="STRING" id="94237.ENSMMOP00000026512"/>
<evidence type="ECO:0000256" key="3">
    <source>
        <dbReference type="ARBA" id="ARBA00008919"/>
    </source>
</evidence>
<evidence type="ECO:0000256" key="9">
    <source>
        <dbReference type="ARBA" id="ARBA00022989"/>
    </source>
</evidence>
<dbReference type="PANTHER" id="PTHR11929">
    <property type="entry name" value="ALPHA- 1,3 -FUCOSYLTRANSFERASE"/>
    <property type="match status" value="1"/>
</dbReference>
<evidence type="ECO:0000256" key="8">
    <source>
        <dbReference type="ARBA" id="ARBA00022968"/>
    </source>
</evidence>
<comment type="catalytic activity">
    <reaction evidence="17">
        <text>an alpha-Neu5Ac-(2-&gt;3)-beta-D-Gal-(1-&gt;4)-beta-D-GlcNAc-(1-&gt;3)-beta-D-Gal-(1-&gt;4)-beta-D-GlcNAc derivative + GDP-beta-L-fucose = an alpha-Neu5Ac-(2-&gt;3)-beta-D-Gal-(1-&gt;4)-beta-D-GlcNAc-(1-&gt;3)-beta-D-Gal-(1-&gt;4)-[alpha-L-Fuc-(1-&gt;3)]-beta-D-GlcNAc derivative + GDP + H(+)</text>
        <dbReference type="Rhea" id="RHEA:68044"/>
        <dbReference type="ChEBI" id="CHEBI:15378"/>
        <dbReference type="ChEBI" id="CHEBI:57273"/>
        <dbReference type="ChEBI" id="CHEBI:58189"/>
        <dbReference type="ChEBI" id="CHEBI:145343"/>
        <dbReference type="ChEBI" id="CHEBI:176900"/>
    </reaction>
    <physiologicalReaction direction="left-to-right" evidence="17">
        <dbReference type="Rhea" id="RHEA:68045"/>
    </physiologicalReaction>
</comment>
<dbReference type="UniPathway" id="UPA00378"/>
<evidence type="ECO:0000259" key="27">
    <source>
        <dbReference type="Pfam" id="PF17039"/>
    </source>
</evidence>
<organism evidence="28 29">
    <name type="scientific">Mola mola</name>
    <name type="common">Ocean sunfish</name>
    <name type="synonym">Tetraodon mola</name>
    <dbReference type="NCBI Taxonomy" id="94237"/>
    <lineage>
        <taxon>Eukaryota</taxon>
        <taxon>Metazoa</taxon>
        <taxon>Chordata</taxon>
        <taxon>Craniata</taxon>
        <taxon>Vertebrata</taxon>
        <taxon>Euteleostomi</taxon>
        <taxon>Actinopterygii</taxon>
        <taxon>Neopterygii</taxon>
        <taxon>Teleostei</taxon>
        <taxon>Neoteleostei</taxon>
        <taxon>Acanthomorphata</taxon>
        <taxon>Eupercaria</taxon>
        <taxon>Tetraodontiformes</taxon>
        <taxon>Molidae</taxon>
        <taxon>Mola</taxon>
    </lineage>
</organism>
<comment type="catalytic activity">
    <reaction evidence="22">
        <text>beta-D-Gal-(1-&gt;4)-beta-D-GlcNAc-(1-&gt;3)-beta-D-Gal-(1-&gt;4)-D-Glc + GDP-beta-L-fucose = beta-D-Gal-(1-&gt;4)-[alpha-L-Fuc-(1-&gt;3)]-beta-D-GlcNAc-(1-&gt;3)-beta-D-Gal-(1-&gt;4)-D-Glc + GDP + H(+)</text>
        <dbReference type="Rhea" id="RHEA:77187"/>
        <dbReference type="ChEBI" id="CHEBI:15378"/>
        <dbReference type="ChEBI" id="CHEBI:57273"/>
        <dbReference type="ChEBI" id="CHEBI:58189"/>
        <dbReference type="ChEBI" id="CHEBI:60239"/>
        <dbReference type="ChEBI" id="CHEBI:61352"/>
    </reaction>
    <physiologicalReaction direction="left-to-right" evidence="22">
        <dbReference type="Rhea" id="RHEA:77188"/>
    </physiologicalReaction>
</comment>
<dbReference type="Ensembl" id="ENSMMOT00000026967.1">
    <property type="protein sequence ID" value="ENSMMOP00000026512.1"/>
    <property type="gene ID" value="ENSMMOG00000020082.1"/>
</dbReference>
<evidence type="ECO:0000256" key="7">
    <source>
        <dbReference type="ARBA" id="ARBA00022692"/>
    </source>
</evidence>
<reference evidence="28" key="2">
    <citation type="submission" date="2025-09" db="UniProtKB">
        <authorList>
            <consortium name="Ensembl"/>
        </authorList>
    </citation>
    <scope>IDENTIFICATION</scope>
</reference>
<evidence type="ECO:0000256" key="11">
    <source>
        <dbReference type="ARBA" id="ARBA00023098"/>
    </source>
</evidence>
<feature type="chain" id="PRO_5018758090" description="Fucosyltransferase" evidence="25">
    <location>
        <begin position="19"/>
        <end position="360"/>
    </location>
</feature>
<evidence type="ECO:0000256" key="13">
    <source>
        <dbReference type="ARBA" id="ARBA00023157"/>
    </source>
</evidence>
<dbReference type="GO" id="GO:0017083">
    <property type="term" value="F:4-galactosyl-N-acetylglucosaminide 3-alpha-L-fucosyltransferase activity"/>
    <property type="evidence" value="ECO:0007669"/>
    <property type="project" value="UniProtKB-EC"/>
</dbReference>
<keyword evidence="11" id="KW-0443">Lipid metabolism</keyword>
<evidence type="ECO:0000256" key="20">
    <source>
        <dbReference type="ARBA" id="ARBA00036757"/>
    </source>
</evidence>
<dbReference type="InterPro" id="IPR031481">
    <property type="entry name" value="Glyco_tran_10_N"/>
</dbReference>
<evidence type="ECO:0000313" key="29">
    <source>
        <dbReference type="Proteomes" id="UP000261620"/>
    </source>
</evidence>
<reference evidence="28" key="1">
    <citation type="submission" date="2025-08" db="UniProtKB">
        <authorList>
            <consortium name="Ensembl"/>
        </authorList>
    </citation>
    <scope>IDENTIFICATION</scope>
</reference>
<keyword evidence="9" id="KW-1133">Transmembrane helix</keyword>
<comment type="catalytic activity">
    <reaction evidence="19">
        <text>an N-acetyl-alpha-neuraminyl-(2-&gt;3)-beta-D-galactosyl-(1-&gt;4)-N-acetyl-beta-D-glucosaminyl derivative + GDP-beta-L-fucose = an alpha-Neu5Ac-(2-&gt;3)-beta-D-Gal-(1-&gt;4)-[alpha-L-Fuc-(1-&gt;3)]-beta-D-GlcNAc derivative + GDP + H(+)</text>
        <dbReference type="Rhea" id="RHEA:56076"/>
        <dbReference type="ChEBI" id="CHEBI:15378"/>
        <dbReference type="ChEBI" id="CHEBI:57273"/>
        <dbReference type="ChEBI" id="CHEBI:58189"/>
        <dbReference type="ChEBI" id="CHEBI:136545"/>
        <dbReference type="ChEBI" id="CHEBI:139509"/>
    </reaction>
    <physiologicalReaction direction="left-to-right" evidence="19">
        <dbReference type="Rhea" id="RHEA:56077"/>
    </physiologicalReaction>
</comment>
<name>A0A3Q4BWL3_MOLML</name>
<dbReference type="Pfam" id="PF17039">
    <property type="entry name" value="Glyco_tran_10_N"/>
    <property type="match status" value="1"/>
</dbReference>
<evidence type="ECO:0000256" key="12">
    <source>
        <dbReference type="ARBA" id="ARBA00023136"/>
    </source>
</evidence>
<dbReference type="GO" id="GO:0032580">
    <property type="term" value="C:Golgi cisterna membrane"/>
    <property type="evidence" value="ECO:0007669"/>
    <property type="project" value="UniProtKB-SubCell"/>
</dbReference>
<proteinExistence type="inferred from homology"/>
<evidence type="ECO:0000256" key="2">
    <source>
        <dbReference type="ARBA" id="ARBA00004934"/>
    </source>
</evidence>
<keyword evidence="7 24" id="KW-0812">Transmembrane</keyword>
<evidence type="ECO:0000313" key="28">
    <source>
        <dbReference type="Ensembl" id="ENSMMOP00000026512.1"/>
    </source>
</evidence>
<evidence type="ECO:0000256" key="22">
    <source>
        <dbReference type="ARBA" id="ARBA00043828"/>
    </source>
</evidence>
<evidence type="ECO:0000256" key="21">
    <source>
        <dbReference type="ARBA" id="ARBA00037848"/>
    </source>
</evidence>
<evidence type="ECO:0000256" key="15">
    <source>
        <dbReference type="ARBA" id="ARBA00029329"/>
    </source>
</evidence>
<evidence type="ECO:0000256" key="10">
    <source>
        <dbReference type="ARBA" id="ARBA00023034"/>
    </source>
</evidence>
<keyword evidence="13" id="KW-1015">Disulfide bond</keyword>
<comment type="catalytic activity">
    <reaction evidence="16">
        <text>alpha-D-galactosyl-(1-&gt;3)-beta-D-galactosyl-(1-&gt;4)-N-acetyl-beta-D-glucosaminyl-(1-&gt;3)-beta-D-galactosyl-(1-&gt;4)-beta-D-glucosyl-(1&lt;-&gt;1')-ceramide + GDP-beta-L-fucose = a neolactoside IV(3)-alpha-Gal,III(3)-alpha-Fuc-nLc4Cer + GDP + H(+)</text>
        <dbReference type="Rhea" id="RHEA:48380"/>
        <dbReference type="ChEBI" id="CHEBI:15378"/>
        <dbReference type="ChEBI" id="CHEBI:57273"/>
        <dbReference type="ChEBI" id="CHEBI:58189"/>
        <dbReference type="ChEBI" id="CHEBI:90380"/>
        <dbReference type="ChEBI" id="CHEBI:90381"/>
    </reaction>
    <physiologicalReaction direction="left-to-right" evidence="16">
        <dbReference type="Rhea" id="RHEA:48381"/>
    </physiologicalReaction>
</comment>
<dbReference type="Pfam" id="PF00852">
    <property type="entry name" value="Glyco_transf_10"/>
    <property type="match status" value="1"/>
</dbReference>
<evidence type="ECO:0000256" key="17">
    <source>
        <dbReference type="ARBA" id="ARBA00036234"/>
    </source>
</evidence>
<comment type="pathway">
    <text evidence="1">Protein modification; protein glycosylation.</text>
</comment>
<keyword evidence="10 24" id="KW-0333">Golgi apparatus</keyword>
<dbReference type="PANTHER" id="PTHR11929:SF10">
    <property type="entry name" value="4-GALACTOSYL-N-ACETYLGLUCOSAMINIDE 3-ALPHA-L-FUCOSYLTRANSFERASE 9"/>
    <property type="match status" value="1"/>
</dbReference>
<sequence length="360" mass="42374">MLLTGWLILHGVQCLLRGQLLQLPRQCRWHPATAFIYRNAETSVKEHRKSPVVTEQANKPIVLLWFWPENKLFDFQDCDTLFDINSCHLTDNRSLYSSAQGVLVFHKAIHDNLTNLPTVRGRLQRWVWFNMDTPDNTRRIAGIHNLFNLTLSYRSDADIQVRWRVTLKKNTDDFVLPKKERLVCWIVDSDELHTKSGERDTYYRELKKHINVDIFHSSSAVAKGENYFITIGSCKFYLSFESAIHKDYITETFNGPLAAGTVPIVLGPPRRNYEKFAPATSFIHVHDFPDVASLSQYLLTLDKDNKTYMSFFKWRRFYTARRHPTEERHEFAHAICQACYHLGWYKDYRVMSDVYKWLTQ</sequence>
<feature type="domain" description="Fucosyltransferase N-terminal" evidence="27">
    <location>
        <begin position="58"/>
        <end position="163"/>
    </location>
</feature>
<comment type="catalytic activity">
    <reaction evidence="20">
        <text>a neolactoside nLc4Cer + GDP-beta-L-fucose = a neolactoside III(3)-alpha-Fuc-nLc4Cer + GDP + H(+)</text>
        <dbReference type="Rhea" id="RHEA:48376"/>
        <dbReference type="ChEBI" id="CHEBI:15378"/>
        <dbReference type="ChEBI" id="CHEBI:57273"/>
        <dbReference type="ChEBI" id="CHEBI:58189"/>
        <dbReference type="ChEBI" id="CHEBI:90376"/>
        <dbReference type="ChEBI" id="CHEBI:90379"/>
    </reaction>
    <physiologicalReaction direction="left-to-right" evidence="20">
        <dbReference type="Rhea" id="RHEA:48377"/>
    </physiologicalReaction>
</comment>
<dbReference type="EC" id="2.4.1.-" evidence="24"/>
<keyword evidence="6 24" id="KW-0808">Transferase</keyword>
<dbReference type="OMA" id="ICQACYH"/>
<keyword evidence="25" id="KW-0732">Signal</keyword>
<accession>A0A3Q4BWL3</accession>
<keyword evidence="14" id="KW-0325">Glycoprotein</keyword>